<gene>
    <name evidence="14" type="primary">opgH</name>
    <name evidence="14" type="ORF">THS5294_00384</name>
</gene>
<dbReference type="PANTHER" id="PTHR43867">
    <property type="entry name" value="CELLULOSE SYNTHASE CATALYTIC SUBUNIT A [UDP-FORMING]"/>
    <property type="match status" value="1"/>
</dbReference>
<keyword evidence="6" id="KW-0997">Cell inner membrane</keyword>
<dbReference type="NCBIfam" id="NF003958">
    <property type="entry name" value="PRK05454.2-1"/>
    <property type="match status" value="1"/>
</dbReference>
<dbReference type="InterPro" id="IPR050321">
    <property type="entry name" value="Glycosyltr_2/OpgH_subfam"/>
</dbReference>
<keyword evidence="9 12" id="KW-0812">Transmembrane</keyword>
<evidence type="ECO:0000256" key="2">
    <source>
        <dbReference type="ARBA" id="ARBA00005001"/>
    </source>
</evidence>
<evidence type="ECO:0000256" key="12">
    <source>
        <dbReference type="SAM" id="Phobius"/>
    </source>
</evidence>
<dbReference type="RefSeq" id="WP_058122408.1">
    <property type="nucleotide sequence ID" value="NZ_CYRX01000008.1"/>
</dbReference>
<evidence type="ECO:0000313" key="15">
    <source>
        <dbReference type="Proteomes" id="UP000051298"/>
    </source>
</evidence>
<proteinExistence type="inferred from homology"/>
<protein>
    <recommendedName>
        <fullName evidence="4">Glucans biosynthesis glucosyltransferase H</fullName>
    </recommendedName>
</protein>
<accession>A0A0P1EVS1</accession>
<dbReference type="Proteomes" id="UP000051298">
    <property type="component" value="Unassembled WGS sequence"/>
</dbReference>
<feature type="transmembrane region" description="Helical" evidence="12">
    <location>
        <begin position="81"/>
        <end position="106"/>
    </location>
</feature>
<keyword evidence="11 12" id="KW-0472">Membrane</keyword>
<dbReference type="InterPro" id="IPR029044">
    <property type="entry name" value="Nucleotide-diphossugar_trans"/>
</dbReference>
<feature type="domain" description="Glycosyltransferase 2-like" evidence="13">
    <location>
        <begin position="221"/>
        <end position="413"/>
    </location>
</feature>
<comment type="subcellular location">
    <subcellularLocation>
        <location evidence="1">Cell inner membrane</location>
        <topology evidence="1">Multi-pass membrane protein</topology>
    </subcellularLocation>
</comment>
<organism evidence="14 15">
    <name type="scientific">Thalassobacter stenotrophicus</name>
    <dbReference type="NCBI Taxonomy" id="266809"/>
    <lineage>
        <taxon>Bacteria</taxon>
        <taxon>Pseudomonadati</taxon>
        <taxon>Pseudomonadota</taxon>
        <taxon>Alphaproteobacteria</taxon>
        <taxon>Rhodobacterales</taxon>
        <taxon>Roseobacteraceae</taxon>
        <taxon>Thalassobacter</taxon>
    </lineage>
</organism>
<evidence type="ECO:0000256" key="3">
    <source>
        <dbReference type="ARBA" id="ARBA00009337"/>
    </source>
</evidence>
<evidence type="ECO:0000259" key="13">
    <source>
        <dbReference type="Pfam" id="PF13632"/>
    </source>
</evidence>
<feature type="transmembrane region" description="Helical" evidence="12">
    <location>
        <begin position="48"/>
        <end position="69"/>
    </location>
</feature>
<dbReference type="InterPro" id="IPR001173">
    <property type="entry name" value="Glyco_trans_2-like"/>
</dbReference>
<name>A0A0P1EVS1_9RHOB</name>
<evidence type="ECO:0000256" key="1">
    <source>
        <dbReference type="ARBA" id="ARBA00004429"/>
    </source>
</evidence>
<evidence type="ECO:0000256" key="6">
    <source>
        <dbReference type="ARBA" id="ARBA00022519"/>
    </source>
</evidence>
<sequence>MTIASQLAHMPPHHPLAFPEQAFDSPHKGAPSPHADPVTVPQVIWARIAVFAPALVITGLLMMVFLRWFAQGGLSWVEGVLAGLIGFGVFWIALSFATALLGALALGARKPLTKTGDALNVALLMPIYNEAPHLTFGNAAAMMEALHRTRGQGHSFTLYMLSDTRDPNVAVREEIAFAHLCASLPPDVPVFYRRRAQNTDRKVGNLADWVTHWGGAHDAMLVLDADSLMSAPAIRALTDALASDPGAGLIQSFPHLIGARTLFARAQEFANSTYGAALAKGLALWTGQEGNYWGHNAIIRTTAFAASAGLPKLRGGRLILSHDFVEAGLMRRAGWGIRFLPQVGGSWEETPPALLDHVARDTRWCQGNLQHLRLLRARGFHGLSRFHLLHGAVGYLLSPLWFALLIIWALIGTSEEQSVLAYFSPDMPLRPTWPEMGTQGHVGAMLLVYSLLIAPKLIGAAATLAQRRGVLRVGGIGAFFFGLVTEVLLSILYAPILMVQQTRAVVQTLLGVSVDWTPQARDGGVYDLRDLARAHWLETVIGAALLTGIIAGLVSVWLLPIAVSLTGAVGLSWLSGRPTHHRLLATPQSLRAPAIRRAALHWQDGVKQAVQKAFIPGE</sequence>
<evidence type="ECO:0000256" key="7">
    <source>
        <dbReference type="ARBA" id="ARBA00022676"/>
    </source>
</evidence>
<evidence type="ECO:0000256" key="9">
    <source>
        <dbReference type="ARBA" id="ARBA00022692"/>
    </source>
</evidence>
<dbReference type="GO" id="GO:0005886">
    <property type="term" value="C:plasma membrane"/>
    <property type="evidence" value="ECO:0007669"/>
    <property type="project" value="UniProtKB-SubCell"/>
</dbReference>
<evidence type="ECO:0000313" key="14">
    <source>
        <dbReference type="EMBL" id="CUH59102.1"/>
    </source>
</evidence>
<evidence type="ECO:0000256" key="8">
    <source>
        <dbReference type="ARBA" id="ARBA00022679"/>
    </source>
</evidence>
<keyword evidence="8 14" id="KW-0808">Transferase</keyword>
<feature type="transmembrane region" description="Helical" evidence="12">
    <location>
        <begin position="476"/>
        <end position="496"/>
    </location>
</feature>
<dbReference type="AlphaFoldDB" id="A0A0P1EVS1"/>
<feature type="transmembrane region" description="Helical" evidence="12">
    <location>
        <begin position="541"/>
        <end position="574"/>
    </location>
</feature>
<keyword evidence="10 12" id="KW-1133">Transmembrane helix</keyword>
<evidence type="ECO:0000256" key="5">
    <source>
        <dbReference type="ARBA" id="ARBA00022475"/>
    </source>
</evidence>
<dbReference type="GO" id="GO:0016758">
    <property type="term" value="F:hexosyltransferase activity"/>
    <property type="evidence" value="ECO:0007669"/>
    <property type="project" value="TreeGrafter"/>
</dbReference>
<dbReference type="EMBL" id="CYRX01000008">
    <property type="protein sequence ID" value="CUH59102.1"/>
    <property type="molecule type" value="Genomic_DNA"/>
</dbReference>
<evidence type="ECO:0000256" key="4">
    <source>
        <dbReference type="ARBA" id="ARBA00020585"/>
    </source>
</evidence>
<keyword evidence="7 14" id="KW-0328">Glycosyltransferase</keyword>
<comment type="pathway">
    <text evidence="2">Glycan metabolism; osmoregulated periplasmic glucan (OPG) biosynthesis.</text>
</comment>
<dbReference type="NCBIfam" id="NF003962">
    <property type="entry name" value="PRK05454.2-5"/>
    <property type="match status" value="1"/>
</dbReference>
<dbReference type="PANTHER" id="PTHR43867:SF5">
    <property type="entry name" value="GLUCANS BIOSYNTHESIS GLUCOSYLTRANSFERASE H"/>
    <property type="match status" value="1"/>
</dbReference>
<feature type="transmembrane region" description="Helical" evidence="12">
    <location>
        <begin position="442"/>
        <end position="464"/>
    </location>
</feature>
<keyword evidence="5" id="KW-1003">Cell membrane</keyword>
<dbReference type="Pfam" id="PF13632">
    <property type="entry name" value="Glyco_trans_2_3"/>
    <property type="match status" value="1"/>
</dbReference>
<evidence type="ECO:0000256" key="11">
    <source>
        <dbReference type="ARBA" id="ARBA00023136"/>
    </source>
</evidence>
<comment type="similarity">
    <text evidence="3">Belongs to the glycosyltransferase 2 family. OpgH subfamily.</text>
</comment>
<dbReference type="SUPFAM" id="SSF53448">
    <property type="entry name" value="Nucleotide-diphospho-sugar transferases"/>
    <property type="match status" value="1"/>
</dbReference>
<evidence type="ECO:0000256" key="10">
    <source>
        <dbReference type="ARBA" id="ARBA00022989"/>
    </source>
</evidence>
<reference evidence="14 15" key="1">
    <citation type="submission" date="2015-09" db="EMBL/GenBank/DDBJ databases">
        <authorList>
            <consortium name="Swine Surveillance"/>
        </authorList>
    </citation>
    <scope>NUCLEOTIDE SEQUENCE [LARGE SCALE GENOMIC DNA]</scope>
    <source>
        <strain evidence="14 15">CECT 5294</strain>
    </source>
</reference>
<feature type="transmembrane region" description="Helical" evidence="12">
    <location>
        <begin position="388"/>
        <end position="411"/>
    </location>
</feature>
<dbReference type="Gene3D" id="3.90.550.10">
    <property type="entry name" value="Spore Coat Polysaccharide Biosynthesis Protein SpsA, Chain A"/>
    <property type="match status" value="1"/>
</dbReference>